<evidence type="ECO:0000256" key="5">
    <source>
        <dbReference type="ARBA" id="ARBA00022801"/>
    </source>
</evidence>
<organism evidence="9 10">
    <name type="scientific">Rubripirellula reticaptiva</name>
    <dbReference type="NCBI Taxonomy" id="2528013"/>
    <lineage>
        <taxon>Bacteria</taxon>
        <taxon>Pseudomonadati</taxon>
        <taxon>Planctomycetota</taxon>
        <taxon>Planctomycetia</taxon>
        <taxon>Pirellulales</taxon>
        <taxon>Pirellulaceae</taxon>
        <taxon>Rubripirellula</taxon>
    </lineage>
</organism>
<keyword evidence="5 9" id="KW-0378">Hydrolase</keyword>
<evidence type="ECO:0000313" key="9">
    <source>
        <dbReference type="EMBL" id="TWU58402.1"/>
    </source>
</evidence>
<dbReference type="AlphaFoldDB" id="A0A5C6FC93"/>
<gene>
    <name evidence="9" type="primary">betC_5</name>
    <name evidence="9" type="ORF">Poly59_13130</name>
</gene>
<dbReference type="PANTHER" id="PTHR45953">
    <property type="entry name" value="IDURONATE 2-SULFATASE"/>
    <property type="match status" value="1"/>
</dbReference>
<reference evidence="9 10" key="1">
    <citation type="submission" date="2019-02" db="EMBL/GenBank/DDBJ databases">
        <title>Deep-cultivation of Planctomycetes and their phenomic and genomic characterization uncovers novel biology.</title>
        <authorList>
            <person name="Wiegand S."/>
            <person name="Jogler M."/>
            <person name="Boedeker C."/>
            <person name="Pinto D."/>
            <person name="Vollmers J."/>
            <person name="Rivas-Marin E."/>
            <person name="Kohn T."/>
            <person name="Peeters S.H."/>
            <person name="Heuer A."/>
            <person name="Rast P."/>
            <person name="Oberbeckmann S."/>
            <person name="Bunk B."/>
            <person name="Jeske O."/>
            <person name="Meyerdierks A."/>
            <person name="Storesund J.E."/>
            <person name="Kallscheuer N."/>
            <person name="Luecker S."/>
            <person name="Lage O.M."/>
            <person name="Pohl T."/>
            <person name="Merkel B.J."/>
            <person name="Hornburger P."/>
            <person name="Mueller R.-W."/>
            <person name="Bruemmer F."/>
            <person name="Labrenz M."/>
            <person name="Spormann A.M."/>
            <person name="Op Den Camp H."/>
            <person name="Overmann J."/>
            <person name="Amann R."/>
            <person name="Jetten M.S.M."/>
            <person name="Mascher T."/>
            <person name="Medema M.H."/>
            <person name="Devos D.P."/>
            <person name="Kaster A.-K."/>
            <person name="Ovreas L."/>
            <person name="Rohde M."/>
            <person name="Galperin M.Y."/>
            <person name="Jogler C."/>
        </authorList>
    </citation>
    <scope>NUCLEOTIDE SEQUENCE [LARGE SCALE GENOMIC DNA]</scope>
    <source>
        <strain evidence="9 10">Poly59</strain>
    </source>
</reference>
<dbReference type="GO" id="GO:0047753">
    <property type="term" value="F:choline-sulfatase activity"/>
    <property type="evidence" value="ECO:0007669"/>
    <property type="project" value="UniProtKB-EC"/>
</dbReference>
<feature type="domain" description="Sulfatase N-terminal" evidence="8">
    <location>
        <begin position="26"/>
        <end position="369"/>
    </location>
</feature>
<dbReference type="OrthoDB" id="9782218at2"/>
<protein>
    <submittedName>
        <fullName evidence="9">Choline-sulfatase</fullName>
        <ecNumber evidence="9">3.1.6.6</ecNumber>
    </submittedName>
</protein>
<evidence type="ECO:0000256" key="1">
    <source>
        <dbReference type="ARBA" id="ARBA00001913"/>
    </source>
</evidence>
<dbReference type="Gene3D" id="3.40.720.10">
    <property type="entry name" value="Alkaline Phosphatase, subunit A"/>
    <property type="match status" value="1"/>
</dbReference>
<dbReference type="GO" id="GO:0004423">
    <property type="term" value="F:iduronate-2-sulfatase activity"/>
    <property type="evidence" value="ECO:0007669"/>
    <property type="project" value="InterPro"/>
</dbReference>
<comment type="similarity">
    <text evidence="2">Belongs to the sulfatase family.</text>
</comment>
<dbReference type="InterPro" id="IPR000917">
    <property type="entry name" value="Sulfatase_N"/>
</dbReference>
<evidence type="ECO:0000256" key="6">
    <source>
        <dbReference type="ARBA" id="ARBA00022837"/>
    </source>
</evidence>
<evidence type="ECO:0000256" key="2">
    <source>
        <dbReference type="ARBA" id="ARBA00008779"/>
    </source>
</evidence>
<comment type="cofactor">
    <cofactor evidence="1">
        <name>Ca(2+)</name>
        <dbReference type="ChEBI" id="CHEBI:29108"/>
    </cofactor>
</comment>
<keyword evidence="6" id="KW-0106">Calcium</keyword>
<name>A0A5C6FC93_9BACT</name>
<dbReference type="InterPro" id="IPR035874">
    <property type="entry name" value="IDS"/>
</dbReference>
<dbReference type="Proteomes" id="UP000317977">
    <property type="component" value="Unassembled WGS sequence"/>
</dbReference>
<feature type="signal peptide" evidence="7">
    <location>
        <begin position="1"/>
        <end position="19"/>
    </location>
</feature>
<keyword evidence="4 7" id="KW-0732">Signal</keyword>
<feature type="chain" id="PRO_5023011486" evidence="7">
    <location>
        <begin position="20"/>
        <end position="457"/>
    </location>
</feature>
<dbReference type="EC" id="3.1.6.6" evidence="9"/>
<evidence type="ECO:0000259" key="8">
    <source>
        <dbReference type="Pfam" id="PF00884"/>
    </source>
</evidence>
<evidence type="ECO:0000256" key="7">
    <source>
        <dbReference type="SAM" id="SignalP"/>
    </source>
</evidence>
<dbReference type="EMBL" id="SJPX01000001">
    <property type="protein sequence ID" value="TWU58402.1"/>
    <property type="molecule type" value="Genomic_DNA"/>
</dbReference>
<dbReference type="SUPFAM" id="SSF53649">
    <property type="entry name" value="Alkaline phosphatase-like"/>
    <property type="match status" value="1"/>
</dbReference>
<dbReference type="GO" id="GO:0005737">
    <property type="term" value="C:cytoplasm"/>
    <property type="evidence" value="ECO:0007669"/>
    <property type="project" value="TreeGrafter"/>
</dbReference>
<sequence length="457" mass="50838" precursor="true">MLRLFLLLLLFAQSGLLFAEEPAKVRNVLFIVSDDLKASVLGCYGDPLCKTPNIDELAARSMVFDKTYCQGLVCGPSRQSFMFSRYVGASGSGPSMAEHFKNNGWYTARVGKIYHMRVPGDIIAGTNGVDHAASWTERFNAPGREAHTPGLYSLLNQNIFTTEEENRQSTGDPHRPFVTVESEGDGTDQPDYKAATKAIELMREHKDNPFFLAVGFVRPHYPMVAPPNYFEPYPIDKITAPQTLPGDHDDIPKAGLARSTSQKSGISKYPDNVKRMWAGYYAAVTFMDVQVGRVLGELDRLGLRDNTVVVFTSDHGYHLGEHEFWLKSNVHEEVTHVPLIVFTPGRKSGRAVTFAELVDIYPTVSELAGLSIPSDIVGHSLVPAIADPTAILRDIAYSGGGKQRSLRNDQWSYMNYGKDGEELYDMQEDPGQFTNLAKNSRYAEVLNGFRERLSKIQ</sequence>
<dbReference type="GO" id="GO:0046872">
    <property type="term" value="F:metal ion binding"/>
    <property type="evidence" value="ECO:0007669"/>
    <property type="project" value="UniProtKB-KW"/>
</dbReference>
<evidence type="ECO:0000256" key="3">
    <source>
        <dbReference type="ARBA" id="ARBA00022723"/>
    </source>
</evidence>
<dbReference type="Pfam" id="PF00884">
    <property type="entry name" value="Sulfatase"/>
    <property type="match status" value="1"/>
</dbReference>
<evidence type="ECO:0000256" key="4">
    <source>
        <dbReference type="ARBA" id="ARBA00022729"/>
    </source>
</evidence>
<keyword evidence="10" id="KW-1185">Reference proteome</keyword>
<dbReference type="CDD" id="cd16030">
    <property type="entry name" value="iduronate-2-sulfatase"/>
    <property type="match status" value="1"/>
</dbReference>
<keyword evidence="3" id="KW-0479">Metal-binding</keyword>
<evidence type="ECO:0000313" key="10">
    <source>
        <dbReference type="Proteomes" id="UP000317977"/>
    </source>
</evidence>
<accession>A0A5C6FC93</accession>
<dbReference type="InterPro" id="IPR017850">
    <property type="entry name" value="Alkaline_phosphatase_core_sf"/>
</dbReference>
<proteinExistence type="inferred from homology"/>
<comment type="caution">
    <text evidence="9">The sequence shown here is derived from an EMBL/GenBank/DDBJ whole genome shotgun (WGS) entry which is preliminary data.</text>
</comment>
<dbReference type="PANTHER" id="PTHR45953:SF1">
    <property type="entry name" value="IDURONATE 2-SULFATASE"/>
    <property type="match status" value="1"/>
</dbReference>